<dbReference type="InterPro" id="IPR011577">
    <property type="entry name" value="Cyt_b561_bac/Ni-Hgenase"/>
</dbReference>
<dbReference type="STRING" id="60137.SAMN04488041_1157"/>
<keyword evidence="5 6" id="KW-0472">Membrane</keyword>
<dbReference type="SUPFAM" id="SSF81342">
    <property type="entry name" value="Transmembrane di-heme cytochromes"/>
    <property type="match status" value="1"/>
</dbReference>
<evidence type="ECO:0000256" key="1">
    <source>
        <dbReference type="ARBA" id="ARBA00004651"/>
    </source>
</evidence>
<gene>
    <name evidence="8" type="ORF">SAMN04488041_1157</name>
</gene>
<evidence type="ECO:0000313" key="9">
    <source>
        <dbReference type="Proteomes" id="UP000183076"/>
    </source>
</evidence>
<sequence length="191" mass="21145">MAAVAQQTSGRVSAREVAVWDPLVRLIHWSLALTILLNGTFIEEESKTHEWIGYIALGLVGLRLVWALIGPKHARFSAFPPSPARAVNHLRAMLSGDKTIHLSHNPLGALMVYNIWASVIAIGITGYMMTTITFFGVDWVEEAHEVIFGWLLFSVALHVAGVAFDTWRSGVNLVRAMINGRKTIPYGREVE</sequence>
<dbReference type="GO" id="GO:0005886">
    <property type="term" value="C:plasma membrane"/>
    <property type="evidence" value="ECO:0007669"/>
    <property type="project" value="UniProtKB-SubCell"/>
</dbReference>
<keyword evidence="4 6" id="KW-1133">Transmembrane helix</keyword>
<dbReference type="Pfam" id="PF01292">
    <property type="entry name" value="Ni_hydr_CYTB"/>
    <property type="match status" value="1"/>
</dbReference>
<evidence type="ECO:0000256" key="6">
    <source>
        <dbReference type="SAM" id="Phobius"/>
    </source>
</evidence>
<organism evidence="8 9">
    <name type="scientific">Sulfitobacter pontiacus</name>
    <dbReference type="NCBI Taxonomy" id="60137"/>
    <lineage>
        <taxon>Bacteria</taxon>
        <taxon>Pseudomonadati</taxon>
        <taxon>Pseudomonadota</taxon>
        <taxon>Alphaproteobacteria</taxon>
        <taxon>Rhodobacterales</taxon>
        <taxon>Roseobacteraceae</taxon>
        <taxon>Sulfitobacter</taxon>
    </lineage>
</organism>
<dbReference type="Proteomes" id="UP000183076">
    <property type="component" value="Unassembled WGS sequence"/>
</dbReference>
<dbReference type="GO" id="GO:0022904">
    <property type="term" value="P:respiratory electron transport chain"/>
    <property type="evidence" value="ECO:0007669"/>
    <property type="project" value="InterPro"/>
</dbReference>
<evidence type="ECO:0000259" key="7">
    <source>
        <dbReference type="Pfam" id="PF01292"/>
    </source>
</evidence>
<feature type="transmembrane region" description="Helical" evidence="6">
    <location>
        <begin position="51"/>
        <end position="69"/>
    </location>
</feature>
<reference evidence="9" key="1">
    <citation type="submission" date="2016-10" db="EMBL/GenBank/DDBJ databases">
        <authorList>
            <person name="Varghese N."/>
            <person name="Submissions S."/>
        </authorList>
    </citation>
    <scope>NUCLEOTIDE SEQUENCE [LARGE SCALE GENOMIC DNA]</scope>
    <source>
        <strain evidence="9">DSM 10014</strain>
    </source>
</reference>
<accession>A0A1H3E215</accession>
<evidence type="ECO:0000256" key="3">
    <source>
        <dbReference type="ARBA" id="ARBA00022692"/>
    </source>
</evidence>
<dbReference type="PANTHER" id="PTHR30485">
    <property type="entry name" value="NI/FE-HYDROGENASE 1 B-TYPE CYTOCHROME SUBUNIT"/>
    <property type="match status" value="1"/>
</dbReference>
<evidence type="ECO:0000313" key="8">
    <source>
        <dbReference type="EMBL" id="SDX72721.1"/>
    </source>
</evidence>
<dbReference type="PANTHER" id="PTHR30485:SF2">
    <property type="entry name" value="BLL0597 PROTEIN"/>
    <property type="match status" value="1"/>
</dbReference>
<protein>
    <submittedName>
        <fullName evidence="8">Cytochrome b</fullName>
    </submittedName>
</protein>
<evidence type="ECO:0000256" key="4">
    <source>
        <dbReference type="ARBA" id="ARBA00022989"/>
    </source>
</evidence>
<keyword evidence="3 6" id="KW-0812">Transmembrane</keyword>
<feature type="domain" description="Cytochrome b561 bacterial/Ni-hydrogenase" evidence="7">
    <location>
        <begin position="19"/>
        <end position="180"/>
    </location>
</feature>
<dbReference type="EMBL" id="FNNB01000015">
    <property type="protein sequence ID" value="SDX72721.1"/>
    <property type="molecule type" value="Genomic_DNA"/>
</dbReference>
<dbReference type="Gene3D" id="1.20.950.20">
    <property type="entry name" value="Transmembrane di-heme cytochromes, Chain C"/>
    <property type="match status" value="1"/>
</dbReference>
<comment type="subcellular location">
    <subcellularLocation>
        <location evidence="1">Cell membrane</location>
        <topology evidence="1">Multi-pass membrane protein</topology>
    </subcellularLocation>
</comment>
<evidence type="ECO:0000256" key="2">
    <source>
        <dbReference type="ARBA" id="ARBA00022475"/>
    </source>
</evidence>
<feature type="transmembrane region" description="Helical" evidence="6">
    <location>
        <begin position="110"/>
        <end position="135"/>
    </location>
</feature>
<dbReference type="GO" id="GO:0009055">
    <property type="term" value="F:electron transfer activity"/>
    <property type="evidence" value="ECO:0007669"/>
    <property type="project" value="InterPro"/>
</dbReference>
<evidence type="ECO:0000256" key="5">
    <source>
        <dbReference type="ARBA" id="ARBA00023136"/>
    </source>
</evidence>
<feature type="transmembrane region" description="Helical" evidence="6">
    <location>
        <begin position="147"/>
        <end position="167"/>
    </location>
</feature>
<dbReference type="GeneID" id="94022806"/>
<dbReference type="RefSeq" id="WP_065326655.1">
    <property type="nucleotide sequence ID" value="NZ_CP160853.1"/>
</dbReference>
<proteinExistence type="predicted"/>
<dbReference type="InterPro" id="IPR016174">
    <property type="entry name" value="Di-haem_cyt_TM"/>
</dbReference>
<dbReference type="GO" id="GO:0020037">
    <property type="term" value="F:heme binding"/>
    <property type="evidence" value="ECO:0007669"/>
    <property type="project" value="TreeGrafter"/>
</dbReference>
<dbReference type="InterPro" id="IPR051542">
    <property type="entry name" value="Hydrogenase_cytochrome"/>
</dbReference>
<keyword evidence="2" id="KW-1003">Cell membrane</keyword>
<dbReference type="AlphaFoldDB" id="A0A1H3E215"/>
<name>A0A1H3E215_9RHOB</name>